<keyword evidence="3" id="KW-0862">Zinc</keyword>
<accession>A0A6J1QCU8</accession>
<dbReference type="OrthoDB" id="7574697at2759"/>
<name>A0A6J1QCU8_9HYME</name>
<dbReference type="SMART" id="SM00980">
    <property type="entry name" value="THAP"/>
    <property type="match status" value="1"/>
</dbReference>
<keyword evidence="7" id="KW-1185">Reference proteome</keyword>
<dbReference type="AlphaFoldDB" id="A0A6J1QCU8"/>
<dbReference type="GO" id="GO:0003677">
    <property type="term" value="F:DNA binding"/>
    <property type="evidence" value="ECO:0007669"/>
    <property type="project" value="UniProtKB-UniRule"/>
</dbReference>
<keyword evidence="4 5" id="KW-0238">DNA-binding</keyword>
<organism evidence="7 8">
    <name type="scientific">Temnothorax curvispinosus</name>
    <dbReference type="NCBI Taxonomy" id="300111"/>
    <lineage>
        <taxon>Eukaryota</taxon>
        <taxon>Metazoa</taxon>
        <taxon>Ecdysozoa</taxon>
        <taxon>Arthropoda</taxon>
        <taxon>Hexapoda</taxon>
        <taxon>Insecta</taxon>
        <taxon>Pterygota</taxon>
        <taxon>Neoptera</taxon>
        <taxon>Endopterygota</taxon>
        <taxon>Hymenoptera</taxon>
        <taxon>Apocrita</taxon>
        <taxon>Aculeata</taxon>
        <taxon>Formicoidea</taxon>
        <taxon>Formicidae</taxon>
        <taxon>Myrmicinae</taxon>
        <taxon>Temnothorax</taxon>
    </lineage>
</organism>
<proteinExistence type="predicted"/>
<sequence length="82" mass="9758">MPTCCVRNCKSRSGEATKTKDIKFFPFPQNRELKEKWLETYCYREEENLNINSASICERHFSSDCTENKWTKPLHVQILKIN</sequence>
<feature type="domain" description="THAP-type" evidence="6">
    <location>
        <begin position="1"/>
        <end position="82"/>
    </location>
</feature>
<evidence type="ECO:0000256" key="1">
    <source>
        <dbReference type="ARBA" id="ARBA00022723"/>
    </source>
</evidence>
<evidence type="ECO:0000256" key="5">
    <source>
        <dbReference type="PROSITE-ProRule" id="PRU00309"/>
    </source>
</evidence>
<evidence type="ECO:0000256" key="3">
    <source>
        <dbReference type="ARBA" id="ARBA00022833"/>
    </source>
</evidence>
<reference evidence="8" key="1">
    <citation type="submission" date="2025-08" db="UniProtKB">
        <authorList>
            <consortium name="RefSeq"/>
        </authorList>
    </citation>
    <scope>IDENTIFICATION</scope>
    <source>
        <tissue evidence="8">Whole body</tissue>
    </source>
</reference>
<evidence type="ECO:0000313" key="7">
    <source>
        <dbReference type="Proteomes" id="UP000504618"/>
    </source>
</evidence>
<dbReference type="Pfam" id="PF05485">
    <property type="entry name" value="THAP"/>
    <property type="match status" value="1"/>
</dbReference>
<dbReference type="Proteomes" id="UP000504618">
    <property type="component" value="Unplaced"/>
</dbReference>
<gene>
    <name evidence="8" type="primary">LOC112459604</name>
</gene>
<keyword evidence="2 5" id="KW-0863">Zinc-finger</keyword>
<dbReference type="RefSeq" id="XP_024879548.1">
    <property type="nucleotide sequence ID" value="XM_025023780.1"/>
</dbReference>
<dbReference type="InterPro" id="IPR006612">
    <property type="entry name" value="THAP_Znf"/>
</dbReference>
<keyword evidence="1" id="KW-0479">Metal-binding</keyword>
<evidence type="ECO:0000256" key="2">
    <source>
        <dbReference type="ARBA" id="ARBA00022771"/>
    </source>
</evidence>
<dbReference type="GeneID" id="112459604"/>
<evidence type="ECO:0000259" key="6">
    <source>
        <dbReference type="PROSITE" id="PS50950"/>
    </source>
</evidence>
<dbReference type="Gene3D" id="6.20.210.20">
    <property type="entry name" value="THAP domain"/>
    <property type="match status" value="1"/>
</dbReference>
<dbReference type="PROSITE" id="PS50950">
    <property type="entry name" value="ZF_THAP"/>
    <property type="match status" value="1"/>
</dbReference>
<dbReference type="GO" id="GO:0008270">
    <property type="term" value="F:zinc ion binding"/>
    <property type="evidence" value="ECO:0007669"/>
    <property type="project" value="UniProtKB-KW"/>
</dbReference>
<evidence type="ECO:0000256" key="4">
    <source>
        <dbReference type="ARBA" id="ARBA00023125"/>
    </source>
</evidence>
<dbReference type="SUPFAM" id="SSF57716">
    <property type="entry name" value="Glucocorticoid receptor-like (DNA-binding domain)"/>
    <property type="match status" value="1"/>
</dbReference>
<evidence type="ECO:0000313" key="8">
    <source>
        <dbReference type="RefSeq" id="XP_024879548.1"/>
    </source>
</evidence>
<protein>
    <submittedName>
        <fullName evidence="8">THAP domain-containing protein 5-like</fullName>
    </submittedName>
</protein>
<dbReference type="InterPro" id="IPR038441">
    <property type="entry name" value="THAP_Znf_sf"/>
</dbReference>